<accession>A0A815RL97</accession>
<keyword evidence="6" id="KW-1185">Reference proteome</keyword>
<evidence type="ECO:0000313" key="6">
    <source>
        <dbReference type="Proteomes" id="UP000663829"/>
    </source>
</evidence>
<dbReference type="SUPFAM" id="SSF52949">
    <property type="entry name" value="Macro domain-like"/>
    <property type="match status" value="1"/>
</dbReference>
<protein>
    <recommendedName>
        <fullName evidence="1">Microbial-type PARG catalytic domain-containing protein</fullName>
    </recommendedName>
</protein>
<organism evidence="3 6">
    <name type="scientific">Didymodactylos carnosus</name>
    <dbReference type="NCBI Taxonomy" id="1234261"/>
    <lineage>
        <taxon>Eukaryota</taxon>
        <taxon>Metazoa</taxon>
        <taxon>Spiralia</taxon>
        <taxon>Gnathifera</taxon>
        <taxon>Rotifera</taxon>
        <taxon>Eurotatoria</taxon>
        <taxon>Bdelloidea</taxon>
        <taxon>Philodinida</taxon>
        <taxon>Philodinidae</taxon>
        <taxon>Didymodactylos</taxon>
    </lineage>
</organism>
<dbReference type="InterPro" id="IPR043472">
    <property type="entry name" value="Macro_dom-like"/>
</dbReference>
<comment type="caution">
    <text evidence="3">The sequence shown here is derived from an EMBL/GenBank/DDBJ whole genome shotgun (WGS) entry which is preliminary data.</text>
</comment>
<dbReference type="Pfam" id="PF10021">
    <property type="entry name" value="PARG_cat_microb"/>
    <property type="match status" value="1"/>
</dbReference>
<dbReference type="PANTHER" id="PTHR35596">
    <property type="entry name" value="DUF2263 DOMAIN-CONTAINING PROTEIN"/>
    <property type="match status" value="1"/>
</dbReference>
<name>A0A815RL97_9BILA</name>
<dbReference type="EMBL" id="CAJOBA010042840">
    <property type="protein sequence ID" value="CAF4140487.1"/>
    <property type="molecule type" value="Genomic_DNA"/>
</dbReference>
<evidence type="ECO:0000259" key="1">
    <source>
        <dbReference type="Pfam" id="PF10021"/>
    </source>
</evidence>
<dbReference type="PANTHER" id="PTHR35596:SF1">
    <property type="entry name" value="MICROBIAL-TYPE PARG CATALYTIC DOMAIN-CONTAINING PROTEIN"/>
    <property type="match status" value="1"/>
</dbReference>
<dbReference type="EMBL" id="CAJNOQ010020853">
    <property type="protein sequence ID" value="CAF1476585.1"/>
    <property type="molecule type" value="Genomic_DNA"/>
</dbReference>
<dbReference type="Proteomes" id="UP000681722">
    <property type="component" value="Unassembled WGS sequence"/>
</dbReference>
<dbReference type="InterPro" id="IPR012664">
    <property type="entry name" value="CHP02452"/>
</dbReference>
<dbReference type="EMBL" id="CAJOBC010086325">
    <property type="protein sequence ID" value="CAF4342602.1"/>
    <property type="molecule type" value="Genomic_DNA"/>
</dbReference>
<dbReference type="OrthoDB" id="9985428at2759"/>
<feature type="domain" description="Microbial-type PARG catalytic" evidence="1">
    <location>
        <begin position="149"/>
        <end position="263"/>
    </location>
</feature>
<dbReference type="EMBL" id="CAJNOK010021226">
    <property type="protein sequence ID" value="CAF1329146.1"/>
    <property type="molecule type" value="Genomic_DNA"/>
</dbReference>
<evidence type="ECO:0000313" key="4">
    <source>
        <dbReference type="EMBL" id="CAF4140487.1"/>
    </source>
</evidence>
<evidence type="ECO:0000313" key="2">
    <source>
        <dbReference type="EMBL" id="CAF1329146.1"/>
    </source>
</evidence>
<dbReference type="Gene3D" id="3.40.220.10">
    <property type="entry name" value="Leucine Aminopeptidase, subunit E, domain 1"/>
    <property type="match status" value="1"/>
</dbReference>
<sequence>MSASTIEVKSSTPSHQLNSDEIISISSLTTHHVVTRIVDENEYASLKQLYKSEYEQISASELYTEKSLYKKLLETWTYHHYLLWRNYFNFRNGSTNDIDRNQIRELRQLICQQTKRIQHLGYYYVYDDGDVDSKPSEILKIIFNIKQLDYSKNNSKIIDKPFKLWKQIKLKNDSTNNKNCIYNVVEGDCLEVALSLLQSDFNPVVLNMASSTNNGGGWESGAGAQEENLFRRSTYENASAIVKYDYPIPEFGGVYSPAVTVFRSSEITGYKLLKQPYLMSFIAVAAYVHPKLVKVYTDNADYNESNYHLELDAIMTEKTKEKIRTILSLALLHNHDSIVLSAFGCGAFKNPPGHIAQLFKDVLLEFEFENQFKQVCFAILNDHNVGKMHNPDGNFIPFQQAFQQLNTNIGANSANLNTCIAPEELEVHSSIL</sequence>
<dbReference type="Proteomes" id="UP000663829">
    <property type="component" value="Unassembled WGS sequence"/>
</dbReference>
<dbReference type="InterPro" id="IPR019261">
    <property type="entry name" value="PARG_cat_microbial"/>
</dbReference>
<evidence type="ECO:0000313" key="3">
    <source>
        <dbReference type="EMBL" id="CAF1476585.1"/>
    </source>
</evidence>
<dbReference type="Proteomes" id="UP000677228">
    <property type="component" value="Unassembled WGS sequence"/>
</dbReference>
<proteinExistence type="predicted"/>
<dbReference type="Proteomes" id="UP000682733">
    <property type="component" value="Unassembled WGS sequence"/>
</dbReference>
<evidence type="ECO:0000313" key="5">
    <source>
        <dbReference type="EMBL" id="CAF4342602.1"/>
    </source>
</evidence>
<dbReference type="NCBIfam" id="TIGR02452">
    <property type="entry name" value="TIGR02452 family protein"/>
    <property type="match status" value="1"/>
</dbReference>
<reference evidence="3" key="1">
    <citation type="submission" date="2021-02" db="EMBL/GenBank/DDBJ databases">
        <authorList>
            <person name="Nowell W R."/>
        </authorList>
    </citation>
    <scope>NUCLEOTIDE SEQUENCE</scope>
</reference>
<dbReference type="AlphaFoldDB" id="A0A815RL97"/>
<gene>
    <name evidence="3" type="ORF">GPM918_LOCUS35660</name>
    <name evidence="2" type="ORF">OVA965_LOCUS29800</name>
    <name evidence="5" type="ORF">SRO942_LOCUS36380</name>
    <name evidence="4" type="ORF">TMI583_LOCUS30585</name>
</gene>